<dbReference type="EMBL" id="CP045121">
    <property type="protein sequence ID" value="QIN79980.1"/>
    <property type="molecule type" value="Genomic_DNA"/>
</dbReference>
<gene>
    <name evidence="3" type="ORF">GBA65_17270</name>
</gene>
<dbReference type="Pfam" id="PF12172">
    <property type="entry name" value="zf-ChsH2"/>
    <property type="match status" value="1"/>
</dbReference>
<dbReference type="InterPro" id="IPR052513">
    <property type="entry name" value="Thioester_dehydratase-like"/>
</dbReference>
<evidence type="ECO:0000259" key="1">
    <source>
        <dbReference type="Pfam" id="PF01796"/>
    </source>
</evidence>
<dbReference type="InterPro" id="IPR022002">
    <property type="entry name" value="ChsH2_Znr"/>
</dbReference>
<dbReference type="PANTHER" id="PTHR34075:SF5">
    <property type="entry name" value="BLR3430 PROTEIN"/>
    <property type="match status" value="1"/>
</dbReference>
<accession>A0A6G8Q0M7</accession>
<dbReference type="Proteomes" id="UP000502706">
    <property type="component" value="Chromosome"/>
</dbReference>
<proteinExistence type="predicted"/>
<sequence length="138" mass="15707">MAELRSVVPEPTEQSRPYWQSAGEHTLSLLRCGGCGRWIHYVKRQCPYCASSELSWTPCSGRGTLYSYSVLYRASSPTFKEKTPYVLAVIELEEGVKTMSHLVDCELARIRVGMDVEAVFEELDEKRAVPYFRPAPRI</sequence>
<protein>
    <submittedName>
        <fullName evidence="3">Nucleic acid-binding protein</fullName>
    </submittedName>
</protein>
<dbReference type="AlphaFoldDB" id="A0A6G8Q0M7"/>
<dbReference type="RefSeq" id="WP_166397655.1">
    <property type="nucleotide sequence ID" value="NZ_CP045121.1"/>
</dbReference>
<dbReference type="PANTHER" id="PTHR34075">
    <property type="entry name" value="BLR3430 PROTEIN"/>
    <property type="match status" value="1"/>
</dbReference>
<keyword evidence="4" id="KW-1185">Reference proteome</keyword>
<evidence type="ECO:0000259" key="2">
    <source>
        <dbReference type="Pfam" id="PF12172"/>
    </source>
</evidence>
<evidence type="ECO:0000313" key="3">
    <source>
        <dbReference type="EMBL" id="QIN79980.1"/>
    </source>
</evidence>
<evidence type="ECO:0000313" key="4">
    <source>
        <dbReference type="Proteomes" id="UP000502706"/>
    </source>
</evidence>
<feature type="domain" description="ChsH2 C-terminal OB-fold" evidence="1">
    <location>
        <begin position="56"/>
        <end position="121"/>
    </location>
</feature>
<dbReference type="SUPFAM" id="SSF50249">
    <property type="entry name" value="Nucleic acid-binding proteins"/>
    <property type="match status" value="1"/>
</dbReference>
<organism evidence="3 4">
    <name type="scientific">Rubrobacter marinus</name>
    <dbReference type="NCBI Taxonomy" id="2653852"/>
    <lineage>
        <taxon>Bacteria</taxon>
        <taxon>Bacillati</taxon>
        <taxon>Actinomycetota</taxon>
        <taxon>Rubrobacteria</taxon>
        <taxon>Rubrobacterales</taxon>
        <taxon>Rubrobacteraceae</taxon>
        <taxon>Rubrobacter</taxon>
    </lineage>
</organism>
<name>A0A6G8Q0M7_9ACTN</name>
<dbReference type="InterPro" id="IPR002878">
    <property type="entry name" value="ChsH2_C"/>
</dbReference>
<feature type="domain" description="ChsH2 rubredoxin-like zinc ribbon" evidence="2">
    <location>
        <begin position="19"/>
        <end position="54"/>
    </location>
</feature>
<dbReference type="InterPro" id="IPR012340">
    <property type="entry name" value="NA-bd_OB-fold"/>
</dbReference>
<dbReference type="Pfam" id="PF01796">
    <property type="entry name" value="OB_ChsH2_C"/>
    <property type="match status" value="1"/>
</dbReference>
<dbReference type="KEGG" id="rmar:GBA65_17270"/>
<reference evidence="3 4" key="1">
    <citation type="submission" date="2019-10" db="EMBL/GenBank/DDBJ databases">
        <title>Rubrobacter sp nov SCSIO 52915 isolated from a deep-sea sediment in the South China Sea.</title>
        <authorList>
            <person name="Chen R.W."/>
        </authorList>
    </citation>
    <scope>NUCLEOTIDE SEQUENCE [LARGE SCALE GENOMIC DNA]</scope>
    <source>
        <strain evidence="3 4">SCSIO 52915</strain>
    </source>
</reference>